<dbReference type="Pfam" id="PF13424">
    <property type="entry name" value="TPR_12"/>
    <property type="match status" value="1"/>
</dbReference>
<dbReference type="Pfam" id="PF13487">
    <property type="entry name" value="HD_5"/>
    <property type="match status" value="1"/>
</dbReference>
<dbReference type="InterPro" id="IPR019734">
    <property type="entry name" value="TPR_rpt"/>
</dbReference>
<evidence type="ECO:0000313" key="4">
    <source>
        <dbReference type="Proteomes" id="UP000635726"/>
    </source>
</evidence>
<evidence type="ECO:0000256" key="1">
    <source>
        <dbReference type="SAM" id="Coils"/>
    </source>
</evidence>
<dbReference type="RefSeq" id="WP_188963618.1">
    <property type="nucleotide sequence ID" value="NZ_BMOE01000008.1"/>
</dbReference>
<organism evidence="3 4">
    <name type="scientific">Deinococcus aquiradiocola</name>
    <dbReference type="NCBI Taxonomy" id="393059"/>
    <lineage>
        <taxon>Bacteria</taxon>
        <taxon>Thermotogati</taxon>
        <taxon>Deinococcota</taxon>
        <taxon>Deinococci</taxon>
        <taxon>Deinococcales</taxon>
        <taxon>Deinococcaceae</taxon>
        <taxon>Deinococcus</taxon>
    </lineage>
</organism>
<gene>
    <name evidence="3" type="ORF">GCM10008939_25150</name>
</gene>
<dbReference type="SUPFAM" id="SSF48452">
    <property type="entry name" value="TPR-like"/>
    <property type="match status" value="2"/>
</dbReference>
<dbReference type="Gene3D" id="3.30.70.270">
    <property type="match status" value="1"/>
</dbReference>
<dbReference type="InterPro" id="IPR003607">
    <property type="entry name" value="HD/PDEase_dom"/>
</dbReference>
<dbReference type="SMART" id="SM00267">
    <property type="entry name" value="GGDEF"/>
    <property type="match status" value="1"/>
</dbReference>
<dbReference type="PANTHER" id="PTHR45228">
    <property type="entry name" value="CYCLIC DI-GMP PHOSPHODIESTERASE TM_0186-RELATED"/>
    <property type="match status" value="1"/>
</dbReference>
<feature type="domain" description="HD-GYP" evidence="2">
    <location>
        <begin position="467"/>
        <end position="664"/>
    </location>
</feature>
<comment type="caution">
    <text evidence="3">The sequence shown here is derived from an EMBL/GenBank/DDBJ whole genome shotgun (WGS) entry which is preliminary data.</text>
</comment>
<dbReference type="PROSITE" id="PS51832">
    <property type="entry name" value="HD_GYP"/>
    <property type="match status" value="1"/>
</dbReference>
<feature type="coiled-coil region" evidence="1">
    <location>
        <begin position="376"/>
        <end position="403"/>
    </location>
</feature>
<reference evidence="3" key="1">
    <citation type="journal article" date="2014" name="Int. J. Syst. Evol. Microbiol.">
        <title>Complete genome sequence of Corynebacterium casei LMG S-19264T (=DSM 44701T), isolated from a smear-ripened cheese.</title>
        <authorList>
            <consortium name="US DOE Joint Genome Institute (JGI-PGF)"/>
            <person name="Walter F."/>
            <person name="Albersmeier A."/>
            <person name="Kalinowski J."/>
            <person name="Ruckert C."/>
        </authorList>
    </citation>
    <scope>NUCLEOTIDE SEQUENCE</scope>
    <source>
        <strain evidence="3">JCM 14371</strain>
    </source>
</reference>
<dbReference type="CDD" id="cd00077">
    <property type="entry name" value="HDc"/>
    <property type="match status" value="1"/>
</dbReference>
<dbReference type="SUPFAM" id="SSF55073">
    <property type="entry name" value="Nucleotide cyclase"/>
    <property type="match status" value="1"/>
</dbReference>
<accession>A0A917URS2</accession>
<dbReference type="InterPro" id="IPR011990">
    <property type="entry name" value="TPR-like_helical_dom_sf"/>
</dbReference>
<evidence type="ECO:0000259" key="2">
    <source>
        <dbReference type="PROSITE" id="PS51832"/>
    </source>
</evidence>
<dbReference type="PANTHER" id="PTHR45228:SF8">
    <property type="entry name" value="TWO-COMPONENT RESPONSE REGULATOR-RELATED"/>
    <property type="match status" value="1"/>
</dbReference>
<dbReference type="SUPFAM" id="SSF109604">
    <property type="entry name" value="HD-domain/PDEase-like"/>
    <property type="match status" value="1"/>
</dbReference>
<proteinExistence type="predicted"/>
<dbReference type="SMART" id="SM00471">
    <property type="entry name" value="HDc"/>
    <property type="match status" value="1"/>
</dbReference>
<dbReference type="InterPro" id="IPR037522">
    <property type="entry name" value="HD_GYP_dom"/>
</dbReference>
<keyword evidence="4" id="KW-1185">Reference proteome</keyword>
<dbReference type="Proteomes" id="UP000635726">
    <property type="component" value="Unassembled WGS sequence"/>
</dbReference>
<name>A0A917URS2_9DEIO</name>
<evidence type="ECO:0000313" key="3">
    <source>
        <dbReference type="EMBL" id="GGJ80230.1"/>
    </source>
</evidence>
<dbReference type="SMART" id="SM00028">
    <property type="entry name" value="TPR"/>
    <property type="match status" value="8"/>
</dbReference>
<dbReference type="Gene3D" id="1.25.40.10">
    <property type="entry name" value="Tetratricopeptide repeat domain"/>
    <property type="match status" value="2"/>
</dbReference>
<reference evidence="3" key="2">
    <citation type="submission" date="2020-09" db="EMBL/GenBank/DDBJ databases">
        <authorList>
            <person name="Sun Q."/>
            <person name="Ohkuma M."/>
        </authorList>
    </citation>
    <scope>NUCLEOTIDE SEQUENCE</scope>
    <source>
        <strain evidence="3">JCM 14371</strain>
    </source>
</reference>
<dbReference type="InterPro" id="IPR043128">
    <property type="entry name" value="Rev_trsase/Diguanyl_cyclase"/>
</dbReference>
<keyword evidence="1" id="KW-0175">Coiled coil</keyword>
<dbReference type="InterPro" id="IPR052020">
    <property type="entry name" value="Cyclic_di-GMP/3'3'-cGAMP_PDE"/>
</dbReference>
<dbReference type="Pfam" id="PF00990">
    <property type="entry name" value="GGDEF"/>
    <property type="match status" value="1"/>
</dbReference>
<dbReference type="InterPro" id="IPR029787">
    <property type="entry name" value="Nucleotide_cyclase"/>
</dbReference>
<dbReference type="InterPro" id="IPR000160">
    <property type="entry name" value="GGDEF_dom"/>
</dbReference>
<dbReference type="EMBL" id="BMOE01000008">
    <property type="protein sequence ID" value="GGJ80230.1"/>
    <property type="molecule type" value="Genomic_DNA"/>
</dbReference>
<dbReference type="Gene3D" id="1.10.3210.10">
    <property type="entry name" value="Hypothetical protein af1432"/>
    <property type="match status" value="1"/>
</dbReference>
<sequence>MSLPPRQTAPPAPEGPGALHALQAELATLLEQRSPDLLARAQDYLALTELLGDRAGEAGAHLLLAQALVAAEPHAALVAAGRAARAFAALDMPVQHAEALTLSGRLHLNQGAFEAAEGDLRAALLLVQPLDTPDAQTLSATALNALAGAQFNRGEAREALLSLETALRVWTRLGHLPGQASCLTNIGSLQTTFGEFHAAIETLGRAYRLYQSGLQDAHAEGCILNSLASAHAANQDHALAVEVATSALTAARESGDTLLLTTTHLNLGTFSLQAGQFTAAAEQLGQALQLSREAGYRTTELSTLDSLGLLHQRTGRPRDALGAHISALELALELRDTQGELEARLHLGRVQKTLGEVSAAREQVGEALGLALDCQNRSAEAEAQQLLAELAQQEGDYRQAYEHLQAHLSVKDELFNVERDRQTRNLSVRFEVERARHDADVYRVRTELAQEGLHAAEAQVQQRTAELARAQHEVVTRLAMAAEYRDDTTGEHTRRVGRAAARIARALGWTAERARLLGVAARLHDVGKIGIPDAILLKRGQLSAQEFDQMKTHTLIGARILSGGRSELLQLAEEIALTHHERWDGSGYPIGLSGTQIPLTGRIVALADVFDALTQARPYKAAWTREEALQEVRRSAGTHFDPLIVETALQVLGSDHDPDGEDDADGTDGSDADVLSVFEQLLLARTQDLGSARQAAEAAASEPARMAVQDTLTGLPNRRAFVEALEGLLTPVLSGPGPVSARAAVTVLTLHCDFTPPGQDRPPEDAMPDEALRAFASRLQEAFLPLGRTYRLDGPVLAVLAPYLTEAQANDLVCRALQGTAAPGACIPRVSSGLACSPADASTPEELMRVSERRMDHQRLSRQLEHHTEP</sequence>
<protein>
    <submittedName>
        <fullName evidence="3">Diguanylate cyclase</fullName>
    </submittedName>
</protein>
<dbReference type="AlphaFoldDB" id="A0A917URS2"/>